<dbReference type="InterPro" id="IPR011044">
    <property type="entry name" value="Quino_amine_DH_bsu"/>
</dbReference>
<feature type="domain" description="B box-type" evidence="4">
    <location>
        <begin position="200"/>
        <end position="244"/>
    </location>
</feature>
<feature type="domain" description="B box-type" evidence="4">
    <location>
        <begin position="251"/>
        <end position="297"/>
    </location>
</feature>
<dbReference type="Proteomes" id="UP000683360">
    <property type="component" value="Unassembled WGS sequence"/>
</dbReference>
<gene>
    <name evidence="5" type="ORF">MEDL_34478</name>
</gene>
<keyword evidence="2" id="KW-1133">Transmembrane helix</keyword>
<keyword evidence="1" id="KW-0863">Zinc-finger</keyword>
<feature type="signal peptide" evidence="3">
    <location>
        <begin position="1"/>
        <end position="17"/>
    </location>
</feature>
<keyword evidence="6" id="KW-1185">Reference proteome</keyword>
<evidence type="ECO:0000259" key="4">
    <source>
        <dbReference type="PROSITE" id="PS50119"/>
    </source>
</evidence>
<protein>
    <recommendedName>
        <fullName evidence="4">B box-type domain-containing protein</fullName>
    </recommendedName>
</protein>
<comment type="caution">
    <text evidence="5">The sequence shown here is derived from an EMBL/GenBank/DDBJ whole genome shotgun (WGS) entry which is preliminary data.</text>
</comment>
<reference evidence="5" key="1">
    <citation type="submission" date="2021-03" db="EMBL/GenBank/DDBJ databases">
        <authorList>
            <person name="Bekaert M."/>
        </authorList>
    </citation>
    <scope>NUCLEOTIDE SEQUENCE</scope>
</reference>
<dbReference type="InterPro" id="IPR000315">
    <property type="entry name" value="Znf_B-box"/>
</dbReference>
<dbReference type="GO" id="GO:0008270">
    <property type="term" value="F:zinc ion binding"/>
    <property type="evidence" value="ECO:0007669"/>
    <property type="project" value="UniProtKB-KW"/>
</dbReference>
<accession>A0A8S3SLR1</accession>
<evidence type="ECO:0000256" key="1">
    <source>
        <dbReference type="PROSITE-ProRule" id="PRU00024"/>
    </source>
</evidence>
<keyword evidence="2" id="KW-0472">Membrane</keyword>
<evidence type="ECO:0000313" key="6">
    <source>
        <dbReference type="Proteomes" id="UP000683360"/>
    </source>
</evidence>
<dbReference type="AlphaFoldDB" id="A0A8S3SLR1"/>
<evidence type="ECO:0000256" key="2">
    <source>
        <dbReference type="SAM" id="Phobius"/>
    </source>
</evidence>
<feature type="chain" id="PRO_5035935539" description="B box-type domain-containing protein" evidence="3">
    <location>
        <begin position="18"/>
        <end position="582"/>
    </location>
</feature>
<name>A0A8S3SLR1_MYTED</name>
<keyword evidence="3" id="KW-0732">Signal</keyword>
<proteinExistence type="predicted"/>
<evidence type="ECO:0000256" key="3">
    <source>
        <dbReference type="SAM" id="SignalP"/>
    </source>
</evidence>
<keyword evidence="1" id="KW-0862">Zinc</keyword>
<keyword evidence="1" id="KW-0479">Metal-binding</keyword>
<organism evidence="5 6">
    <name type="scientific">Mytilus edulis</name>
    <name type="common">Blue mussel</name>
    <dbReference type="NCBI Taxonomy" id="6550"/>
    <lineage>
        <taxon>Eukaryota</taxon>
        <taxon>Metazoa</taxon>
        <taxon>Spiralia</taxon>
        <taxon>Lophotrochozoa</taxon>
        <taxon>Mollusca</taxon>
        <taxon>Bivalvia</taxon>
        <taxon>Autobranchia</taxon>
        <taxon>Pteriomorphia</taxon>
        <taxon>Mytilida</taxon>
        <taxon>Mytiloidea</taxon>
        <taxon>Mytilidae</taxon>
        <taxon>Mytilinae</taxon>
        <taxon>Mytilus</taxon>
    </lineage>
</organism>
<dbReference type="OrthoDB" id="6093568at2759"/>
<evidence type="ECO:0000313" key="5">
    <source>
        <dbReference type="EMBL" id="CAG2221032.1"/>
    </source>
</evidence>
<dbReference type="EMBL" id="CAJPWZ010001674">
    <property type="protein sequence ID" value="CAG2221032.1"/>
    <property type="molecule type" value="Genomic_DNA"/>
</dbReference>
<feature type="transmembrane region" description="Helical" evidence="2">
    <location>
        <begin position="139"/>
        <end position="158"/>
    </location>
</feature>
<dbReference type="SUPFAM" id="SSF50969">
    <property type="entry name" value="YVTN repeat-like/Quinoprotein amine dehydrogenase"/>
    <property type="match status" value="1"/>
</dbReference>
<sequence length="582" mass="66152">MELKLTFLLLFIPMILGSTFSKIHVCLKGALINNTLIISCYVSELTFDVEITDPSDKLIAKCFGPVRTDIKGICTNKRTSQDLSTNITTLTVDKTEQNNIIGTWKCSHGTNRDFDLLDVHDNCDVTTYTKSADTGCTTFIGIAVSSAIVSIVTVITFIGQKLKWHTYMGTKWRDCFKKRSRRNDDGDPLLQDSNEETLNQKSCGCKTCDQITAFSFCFECTEFYCESCCEHHIKEPTSHTIFQVKHIETGSQNVKCMKCRTGIPVKVCFQCKRLLCTQCLCDHVHKPLLIDNETINKKDCEHCIVKIDEDIERSFTIPIPVDKLHVPTRICGFVILDEDRIVIADYSNRVLRVLSVVKTGKTFAPIILAGEPRGIARMFDSRFAVTFPHDRKIQIFDVKSEDPSSSMKDKLDMHSYGKPFSITYNQDTFAVEIDEREDGYILIITIDGVCLHKIHEAKQYAYFTGHTIRLALDKANKRLFISAMSKRAVTCIDFKGEKKWSEQFTSPRGLFFLPDLDKLILASKRRNAIYQLNTLNGNSRILASCGDIISPRYIAFDKRTKLLCVQAYGDDDEDRIVVMKYK</sequence>
<keyword evidence="2" id="KW-0812">Transmembrane</keyword>
<dbReference type="PROSITE" id="PS50119">
    <property type="entry name" value="ZF_BBOX"/>
    <property type="match status" value="2"/>
</dbReference>